<evidence type="ECO:0000313" key="1">
    <source>
        <dbReference type="EMBL" id="EEG36046.1"/>
    </source>
</evidence>
<accession>C0EXA5</accession>
<reference evidence="1 2" key="2">
    <citation type="submission" date="2009-02" db="EMBL/GenBank/DDBJ databases">
        <title>Draft genome sequence of Eubacterium hallii (DSM 3353).</title>
        <authorList>
            <person name="Sudarsanam P."/>
            <person name="Ley R."/>
            <person name="Guruge J."/>
            <person name="Turnbaugh P.J."/>
            <person name="Mahowald M."/>
            <person name="Liep D."/>
            <person name="Gordon J."/>
        </authorList>
    </citation>
    <scope>NUCLEOTIDE SEQUENCE [LARGE SCALE GENOMIC DNA]</scope>
    <source>
        <strain evidence="1 2">DSM 3353</strain>
    </source>
</reference>
<dbReference type="EMBL" id="ACEP01000093">
    <property type="protein sequence ID" value="EEG36046.1"/>
    <property type="molecule type" value="Genomic_DNA"/>
</dbReference>
<feature type="non-terminal residue" evidence="1">
    <location>
        <position position="1"/>
    </location>
</feature>
<comment type="caution">
    <text evidence="1">The sequence shown here is derived from an EMBL/GenBank/DDBJ whole genome shotgun (WGS) entry which is preliminary data.</text>
</comment>
<proteinExistence type="predicted"/>
<protein>
    <submittedName>
        <fullName evidence="1">Uncharacterized protein</fullName>
    </submittedName>
</protein>
<gene>
    <name evidence="1" type="ORF">EUBHAL_02046</name>
</gene>
<name>C0EXA5_9FIRM</name>
<organism evidence="1 2">
    <name type="scientific">Anaerobutyricum hallii DSM 3353</name>
    <dbReference type="NCBI Taxonomy" id="411469"/>
    <lineage>
        <taxon>Bacteria</taxon>
        <taxon>Bacillati</taxon>
        <taxon>Bacillota</taxon>
        <taxon>Clostridia</taxon>
        <taxon>Lachnospirales</taxon>
        <taxon>Lachnospiraceae</taxon>
        <taxon>Anaerobutyricum</taxon>
    </lineage>
</organism>
<sequence>GSFSCFLSNPIEYLQRLSIYNPANQLKDLGKKTENIKIPGN</sequence>
<reference evidence="1 2" key="1">
    <citation type="submission" date="2009-01" db="EMBL/GenBank/DDBJ databases">
        <authorList>
            <person name="Fulton L."/>
            <person name="Clifton S."/>
            <person name="Fulton B."/>
            <person name="Xu J."/>
            <person name="Minx P."/>
            <person name="Pepin K.H."/>
            <person name="Johnson M."/>
            <person name="Bhonagiri V."/>
            <person name="Nash W.E."/>
            <person name="Mardis E.R."/>
            <person name="Wilson R.K."/>
        </authorList>
    </citation>
    <scope>NUCLEOTIDE SEQUENCE [LARGE SCALE GENOMIC DNA]</scope>
    <source>
        <strain evidence="1 2">DSM 3353</strain>
    </source>
</reference>
<dbReference type="AlphaFoldDB" id="C0EXA5"/>
<evidence type="ECO:0000313" key="2">
    <source>
        <dbReference type="Proteomes" id="UP000003174"/>
    </source>
</evidence>
<dbReference type="Proteomes" id="UP000003174">
    <property type="component" value="Unassembled WGS sequence"/>
</dbReference>